<name>A0ACB8T057_9AGAM</name>
<evidence type="ECO:0000313" key="2">
    <source>
        <dbReference type="Proteomes" id="UP000814140"/>
    </source>
</evidence>
<gene>
    <name evidence="1" type="ORF">BV25DRAFT_768014</name>
</gene>
<keyword evidence="2" id="KW-1185">Reference proteome</keyword>
<evidence type="ECO:0000313" key="1">
    <source>
        <dbReference type="EMBL" id="KAI0061545.1"/>
    </source>
</evidence>
<dbReference type="EMBL" id="MU277212">
    <property type="protein sequence ID" value="KAI0061545.1"/>
    <property type="molecule type" value="Genomic_DNA"/>
</dbReference>
<accession>A0ACB8T057</accession>
<sequence length="166" mass="18198">MSRQSHVLASTHRAKRQFLFAPLIMSIRTICLARGPEPYPLICLVSDLYLCFPSTLPKVSSAGCGPRHVAARITGSASIACRLRTPNVARSFPETTQIEVSLEKSCRAGLCIENNCSAMRFPEMPRDQVFSVLAAQITDSASIACRLRTPQKPFGHMSLVHSTKLP</sequence>
<proteinExistence type="predicted"/>
<dbReference type="Proteomes" id="UP000814140">
    <property type="component" value="Unassembled WGS sequence"/>
</dbReference>
<reference evidence="1" key="1">
    <citation type="submission" date="2021-03" db="EMBL/GenBank/DDBJ databases">
        <authorList>
            <consortium name="DOE Joint Genome Institute"/>
            <person name="Ahrendt S."/>
            <person name="Looney B.P."/>
            <person name="Miyauchi S."/>
            <person name="Morin E."/>
            <person name="Drula E."/>
            <person name="Courty P.E."/>
            <person name="Chicoki N."/>
            <person name="Fauchery L."/>
            <person name="Kohler A."/>
            <person name="Kuo A."/>
            <person name="Labutti K."/>
            <person name="Pangilinan J."/>
            <person name="Lipzen A."/>
            <person name="Riley R."/>
            <person name="Andreopoulos W."/>
            <person name="He G."/>
            <person name="Johnson J."/>
            <person name="Barry K.W."/>
            <person name="Grigoriev I.V."/>
            <person name="Nagy L."/>
            <person name="Hibbett D."/>
            <person name="Henrissat B."/>
            <person name="Matheny P.B."/>
            <person name="Labbe J."/>
            <person name="Martin F."/>
        </authorList>
    </citation>
    <scope>NUCLEOTIDE SEQUENCE</scope>
    <source>
        <strain evidence="1">HHB10654</strain>
    </source>
</reference>
<organism evidence="1 2">
    <name type="scientific">Artomyces pyxidatus</name>
    <dbReference type="NCBI Taxonomy" id="48021"/>
    <lineage>
        <taxon>Eukaryota</taxon>
        <taxon>Fungi</taxon>
        <taxon>Dikarya</taxon>
        <taxon>Basidiomycota</taxon>
        <taxon>Agaricomycotina</taxon>
        <taxon>Agaricomycetes</taxon>
        <taxon>Russulales</taxon>
        <taxon>Auriscalpiaceae</taxon>
        <taxon>Artomyces</taxon>
    </lineage>
</organism>
<reference evidence="1" key="2">
    <citation type="journal article" date="2022" name="New Phytol.">
        <title>Evolutionary transition to the ectomycorrhizal habit in the genomes of a hyperdiverse lineage of mushroom-forming fungi.</title>
        <authorList>
            <person name="Looney B."/>
            <person name="Miyauchi S."/>
            <person name="Morin E."/>
            <person name="Drula E."/>
            <person name="Courty P.E."/>
            <person name="Kohler A."/>
            <person name="Kuo A."/>
            <person name="LaButti K."/>
            <person name="Pangilinan J."/>
            <person name="Lipzen A."/>
            <person name="Riley R."/>
            <person name="Andreopoulos W."/>
            <person name="He G."/>
            <person name="Johnson J."/>
            <person name="Nolan M."/>
            <person name="Tritt A."/>
            <person name="Barry K.W."/>
            <person name="Grigoriev I.V."/>
            <person name="Nagy L.G."/>
            <person name="Hibbett D."/>
            <person name="Henrissat B."/>
            <person name="Matheny P.B."/>
            <person name="Labbe J."/>
            <person name="Martin F.M."/>
        </authorList>
    </citation>
    <scope>NUCLEOTIDE SEQUENCE</scope>
    <source>
        <strain evidence="1">HHB10654</strain>
    </source>
</reference>
<protein>
    <submittedName>
        <fullName evidence="1">Uncharacterized protein</fullName>
    </submittedName>
</protein>
<comment type="caution">
    <text evidence="1">The sequence shown here is derived from an EMBL/GenBank/DDBJ whole genome shotgun (WGS) entry which is preliminary data.</text>
</comment>